<dbReference type="CDD" id="cd01131">
    <property type="entry name" value="PilT"/>
    <property type="match status" value="1"/>
</dbReference>
<feature type="region of interest" description="Disordered" evidence="2">
    <location>
        <begin position="120"/>
        <end position="197"/>
    </location>
</feature>
<dbReference type="STRING" id="394096.DB31_5804"/>
<evidence type="ECO:0000259" key="3">
    <source>
        <dbReference type="PROSITE" id="PS00662"/>
    </source>
</evidence>
<dbReference type="Gene3D" id="3.40.50.300">
    <property type="entry name" value="P-loop containing nucleotide triphosphate hydrolases"/>
    <property type="match status" value="1"/>
</dbReference>
<name>A0A085WSU9_9BACT</name>
<evidence type="ECO:0000313" key="4">
    <source>
        <dbReference type="EMBL" id="KFE70762.1"/>
    </source>
</evidence>
<evidence type="ECO:0000256" key="1">
    <source>
        <dbReference type="ARBA" id="ARBA00006611"/>
    </source>
</evidence>
<organism evidence="4 5">
    <name type="scientific">Hyalangium minutum</name>
    <dbReference type="NCBI Taxonomy" id="394096"/>
    <lineage>
        <taxon>Bacteria</taxon>
        <taxon>Pseudomonadati</taxon>
        <taxon>Myxococcota</taxon>
        <taxon>Myxococcia</taxon>
        <taxon>Myxococcales</taxon>
        <taxon>Cystobacterineae</taxon>
        <taxon>Archangiaceae</taxon>
        <taxon>Hyalangium</taxon>
    </lineage>
</organism>
<feature type="compositionally biased region" description="Low complexity" evidence="2">
    <location>
        <begin position="126"/>
        <end position="153"/>
    </location>
</feature>
<sequence length="581" mass="62329">MARIDYIIEKLLKDSGLEIVMETGNGVSIRTTTGLLPVLKQQLTTQQIIGAVAELVPSDQRASFPAGGITLFPYSSPAGAVQVKFELEKDRARVSMVPFAPHAMYGTIDLEEDNLQLAPVAPAPSAPSTRPTLAPAAPAAPSAPVVAPRSAATGRNSQPAIPVLSSQGASSVPAPAAAPAAPPPPDPPPPAPAPAVSLGLVEGDQEQDEARAQMNSLLETMLARRASDLHMSSDTVPHMRIDGDMVPLPEYGPLTSARLKAMVFSIAPNKNKEQWEKKRDTDFAYELPAARFRVNVFADRKGIGSVMRQIPNTIRSAEEMGLSKQILDLCFLTKGLVLVTGPTGSGKSTTLASMVDYINRFREDHIITIEDPIEFVHPNKKCLVNQREIGVHTDSFKDALRAALREDPDVVLVGEMRDLETIAIAIETAETGHLVFGTLHTNTAASTVDRIIDQFPADRQSQIRMMLSESLKGVISQTLCKKIGGGRVAAQEVLLCTSSVSNLIREGKTFQIPSVMQTGRGAGMMMLNDALLELVKKKLVVPTEALNKSVARNEMRSMLERAGFKVETPGEAAASPPPAQK</sequence>
<proteinExistence type="inferred from homology"/>
<comment type="caution">
    <text evidence="4">The sequence shown here is derived from an EMBL/GenBank/DDBJ whole genome shotgun (WGS) entry which is preliminary data.</text>
</comment>
<dbReference type="InterPro" id="IPR003593">
    <property type="entry name" value="AAA+_ATPase"/>
</dbReference>
<dbReference type="InterPro" id="IPR027417">
    <property type="entry name" value="P-loop_NTPase"/>
</dbReference>
<dbReference type="OrthoDB" id="9805147at2"/>
<dbReference type="RefSeq" id="WP_044186009.1">
    <property type="nucleotide sequence ID" value="NZ_JMCB01000003.1"/>
</dbReference>
<dbReference type="PROSITE" id="PS00662">
    <property type="entry name" value="T2SP_E"/>
    <property type="match status" value="1"/>
</dbReference>
<dbReference type="GO" id="GO:0005524">
    <property type="term" value="F:ATP binding"/>
    <property type="evidence" value="ECO:0007669"/>
    <property type="project" value="InterPro"/>
</dbReference>
<keyword evidence="5" id="KW-1185">Reference proteome</keyword>
<dbReference type="GO" id="GO:0016887">
    <property type="term" value="F:ATP hydrolysis activity"/>
    <property type="evidence" value="ECO:0007669"/>
    <property type="project" value="InterPro"/>
</dbReference>
<dbReference type="NCBIfam" id="TIGR01420">
    <property type="entry name" value="pilT_fam"/>
    <property type="match status" value="1"/>
</dbReference>
<dbReference type="InterPro" id="IPR050921">
    <property type="entry name" value="T4SS_GSP_E_ATPase"/>
</dbReference>
<dbReference type="Proteomes" id="UP000028725">
    <property type="component" value="Unassembled WGS sequence"/>
</dbReference>
<protein>
    <submittedName>
        <fullName evidence="4">Twitching motility protein PilT</fullName>
    </submittedName>
</protein>
<feature type="domain" description="Bacterial type II secretion system protein E" evidence="3">
    <location>
        <begin position="404"/>
        <end position="418"/>
    </location>
</feature>
<comment type="similarity">
    <text evidence="1">Belongs to the GSP E family.</text>
</comment>
<reference evidence="4 5" key="1">
    <citation type="submission" date="2014-04" db="EMBL/GenBank/DDBJ databases">
        <title>Genome assembly of Hyalangium minutum DSM 14724.</title>
        <authorList>
            <person name="Sharma G."/>
            <person name="Subramanian S."/>
        </authorList>
    </citation>
    <scope>NUCLEOTIDE SEQUENCE [LARGE SCALE GENOMIC DNA]</scope>
    <source>
        <strain evidence="4 5">DSM 14724</strain>
    </source>
</reference>
<dbReference type="EMBL" id="JMCB01000003">
    <property type="protein sequence ID" value="KFE70762.1"/>
    <property type="molecule type" value="Genomic_DNA"/>
</dbReference>
<feature type="region of interest" description="Disordered" evidence="2">
    <location>
        <begin position="562"/>
        <end position="581"/>
    </location>
</feature>
<gene>
    <name evidence="4" type="ORF">DB31_5804</name>
</gene>
<evidence type="ECO:0000313" key="5">
    <source>
        <dbReference type="Proteomes" id="UP000028725"/>
    </source>
</evidence>
<dbReference type="PANTHER" id="PTHR30486">
    <property type="entry name" value="TWITCHING MOTILITY PROTEIN PILT"/>
    <property type="match status" value="1"/>
</dbReference>
<dbReference type="PATRIC" id="fig|394096.3.peg.2280"/>
<dbReference type="AlphaFoldDB" id="A0A085WSU9"/>
<dbReference type="Gene3D" id="3.30.450.90">
    <property type="match status" value="1"/>
</dbReference>
<dbReference type="SUPFAM" id="SSF52540">
    <property type="entry name" value="P-loop containing nucleoside triphosphate hydrolases"/>
    <property type="match status" value="1"/>
</dbReference>
<dbReference type="InterPro" id="IPR006321">
    <property type="entry name" value="PilT/PilU"/>
</dbReference>
<dbReference type="Pfam" id="PF00437">
    <property type="entry name" value="T2SSE"/>
    <property type="match status" value="1"/>
</dbReference>
<accession>A0A085WSU9</accession>
<dbReference type="SMART" id="SM00382">
    <property type="entry name" value="AAA"/>
    <property type="match status" value="1"/>
</dbReference>
<feature type="compositionally biased region" description="Pro residues" evidence="2">
    <location>
        <begin position="180"/>
        <end position="193"/>
    </location>
</feature>
<evidence type="ECO:0000256" key="2">
    <source>
        <dbReference type="SAM" id="MobiDB-lite"/>
    </source>
</evidence>
<dbReference type="InterPro" id="IPR001482">
    <property type="entry name" value="T2SS/T4SS_dom"/>
</dbReference>
<feature type="compositionally biased region" description="Polar residues" evidence="2">
    <location>
        <begin position="154"/>
        <end position="170"/>
    </location>
</feature>